<feature type="domain" description="MIR" evidence="4">
    <location>
        <begin position="1"/>
        <end position="43"/>
    </location>
</feature>
<keyword evidence="1" id="KW-0732">Signal</keyword>
<gene>
    <name evidence="5" type="ORF">KP509_03G076000</name>
</gene>
<accession>A0A8T2V8R5</accession>
<evidence type="ECO:0000256" key="3">
    <source>
        <dbReference type="SAM" id="MobiDB-lite"/>
    </source>
</evidence>
<evidence type="ECO:0000256" key="1">
    <source>
        <dbReference type="ARBA" id="ARBA00022729"/>
    </source>
</evidence>
<feature type="region of interest" description="Disordered" evidence="3">
    <location>
        <begin position="1"/>
        <end position="26"/>
    </location>
</feature>
<dbReference type="Gene3D" id="2.80.10.50">
    <property type="match status" value="1"/>
</dbReference>
<dbReference type="PANTHER" id="PTHR46809">
    <property type="entry name" value="STROMAL CELL-DERIVED FACTOR 2-LIKE PROTEIN"/>
    <property type="match status" value="1"/>
</dbReference>
<dbReference type="PANTHER" id="PTHR46809:SF2">
    <property type="entry name" value="GH21273P"/>
    <property type="match status" value="1"/>
</dbReference>
<dbReference type="EMBL" id="CM035408">
    <property type="protein sequence ID" value="KAH7442192.1"/>
    <property type="molecule type" value="Genomic_DNA"/>
</dbReference>
<reference evidence="5" key="1">
    <citation type="submission" date="2021-08" db="EMBL/GenBank/DDBJ databases">
        <title>WGS assembly of Ceratopteris richardii.</title>
        <authorList>
            <person name="Marchant D.B."/>
            <person name="Chen G."/>
            <person name="Jenkins J."/>
            <person name="Shu S."/>
            <person name="Leebens-Mack J."/>
            <person name="Grimwood J."/>
            <person name="Schmutz J."/>
            <person name="Soltis P."/>
            <person name="Soltis D."/>
            <person name="Chen Z.-H."/>
        </authorList>
    </citation>
    <scope>NUCLEOTIDE SEQUENCE</scope>
    <source>
        <strain evidence="5">Whitten #5841</strain>
        <tissue evidence="5">Leaf</tissue>
    </source>
</reference>
<dbReference type="InterPro" id="IPR016093">
    <property type="entry name" value="MIR_motif"/>
</dbReference>
<dbReference type="InterPro" id="IPR036300">
    <property type="entry name" value="MIR_dom_sf"/>
</dbReference>
<dbReference type="SMART" id="SM00472">
    <property type="entry name" value="MIR"/>
    <property type="match status" value="3"/>
</dbReference>
<protein>
    <recommendedName>
        <fullName evidence="4">MIR domain-containing protein</fullName>
    </recommendedName>
</protein>
<dbReference type="Pfam" id="PF02815">
    <property type="entry name" value="MIR"/>
    <property type="match status" value="1"/>
</dbReference>
<dbReference type="CDD" id="cd23294">
    <property type="entry name" value="beta-trefoil_MIR_AtSDF2-like"/>
    <property type="match status" value="1"/>
</dbReference>
<keyword evidence="6" id="KW-1185">Reference proteome</keyword>
<dbReference type="Proteomes" id="UP000825935">
    <property type="component" value="Chromosome 3"/>
</dbReference>
<dbReference type="OMA" id="SHDIRYG"/>
<dbReference type="EMBL" id="CM035408">
    <property type="protein sequence ID" value="KAH7442193.1"/>
    <property type="molecule type" value="Genomic_DNA"/>
</dbReference>
<feature type="domain" description="MIR" evidence="4">
    <location>
        <begin position="51"/>
        <end position="106"/>
    </location>
</feature>
<comment type="caution">
    <text evidence="5">The sequence shown here is derived from an EMBL/GenBank/DDBJ whole genome shotgun (WGS) entry which is preliminary data.</text>
</comment>
<dbReference type="AlphaFoldDB" id="A0A8T2V8R5"/>
<evidence type="ECO:0000256" key="2">
    <source>
        <dbReference type="ARBA" id="ARBA00022737"/>
    </source>
</evidence>
<sequence length="173" mass="19505">MHERSGYRLHSHEIPYGSGSGQQSVTGFGGVEDGNSYWVVREVNDSSLLQGSSVLDGTIIRLQHMQTRKWLHSHLFPSPITGNLEVSCFGGESESDSGDLWRVEIDGKDDVWRREQKVRFRHVDTGAYLHSHNKKYSRIAGGQQEVCGLRKKTSENIWIATEGVYLLPMKTTT</sequence>
<keyword evidence="2" id="KW-0677">Repeat</keyword>
<dbReference type="SUPFAM" id="SSF82109">
    <property type="entry name" value="MIR domain"/>
    <property type="match status" value="1"/>
</dbReference>
<evidence type="ECO:0000313" key="6">
    <source>
        <dbReference type="Proteomes" id="UP000825935"/>
    </source>
</evidence>
<dbReference type="OrthoDB" id="5588846at2759"/>
<feature type="domain" description="MIR" evidence="4">
    <location>
        <begin position="109"/>
        <end position="163"/>
    </location>
</feature>
<evidence type="ECO:0000313" key="5">
    <source>
        <dbReference type="EMBL" id="KAH7442193.1"/>
    </source>
</evidence>
<dbReference type="PROSITE" id="PS50919">
    <property type="entry name" value="MIR"/>
    <property type="match status" value="3"/>
</dbReference>
<organism evidence="5 6">
    <name type="scientific">Ceratopteris richardii</name>
    <name type="common">Triangle waterfern</name>
    <dbReference type="NCBI Taxonomy" id="49495"/>
    <lineage>
        <taxon>Eukaryota</taxon>
        <taxon>Viridiplantae</taxon>
        <taxon>Streptophyta</taxon>
        <taxon>Embryophyta</taxon>
        <taxon>Tracheophyta</taxon>
        <taxon>Polypodiopsida</taxon>
        <taxon>Polypodiidae</taxon>
        <taxon>Polypodiales</taxon>
        <taxon>Pteridineae</taxon>
        <taxon>Pteridaceae</taxon>
        <taxon>Parkerioideae</taxon>
        <taxon>Ceratopteris</taxon>
    </lineage>
</organism>
<name>A0A8T2V8R5_CERRI</name>
<proteinExistence type="predicted"/>
<evidence type="ECO:0000259" key="4">
    <source>
        <dbReference type="PROSITE" id="PS50919"/>
    </source>
</evidence>
<feature type="compositionally biased region" description="Basic and acidic residues" evidence="3">
    <location>
        <begin position="1"/>
        <end position="13"/>
    </location>
</feature>